<organism evidence="4 5">
    <name type="scientific">Methylobacterium symbioticum</name>
    <dbReference type="NCBI Taxonomy" id="2584084"/>
    <lineage>
        <taxon>Bacteria</taxon>
        <taxon>Pseudomonadati</taxon>
        <taxon>Pseudomonadota</taxon>
        <taxon>Alphaproteobacteria</taxon>
        <taxon>Hyphomicrobiales</taxon>
        <taxon>Methylobacteriaceae</taxon>
        <taxon>Methylobacterium</taxon>
    </lineage>
</organism>
<accession>A0A509EH83</accession>
<evidence type="ECO:0000256" key="1">
    <source>
        <dbReference type="ARBA" id="ARBA00009199"/>
    </source>
</evidence>
<evidence type="ECO:0000259" key="3">
    <source>
        <dbReference type="Pfam" id="PF01425"/>
    </source>
</evidence>
<reference evidence="4 5" key="1">
    <citation type="submission" date="2019-06" db="EMBL/GenBank/DDBJ databases">
        <authorList>
            <person name="Rodrigo-Torres L."/>
            <person name="Arahal R. D."/>
            <person name="Lucena T."/>
        </authorList>
    </citation>
    <scope>NUCLEOTIDE SEQUENCE [LARGE SCALE GENOMIC DNA]</scope>
    <source>
        <strain evidence="4 5">SB0023/3</strain>
    </source>
</reference>
<dbReference type="AlphaFoldDB" id="A0A509EH83"/>
<gene>
    <name evidence="4" type="primary">gatA_3</name>
    <name evidence="4" type="ORF">MET9862_04356</name>
</gene>
<proteinExistence type="inferred from homology"/>
<keyword evidence="5" id="KW-1185">Reference proteome</keyword>
<dbReference type="Proteomes" id="UP000410984">
    <property type="component" value="Unassembled WGS sequence"/>
</dbReference>
<dbReference type="InterPro" id="IPR023631">
    <property type="entry name" value="Amidase_dom"/>
</dbReference>
<dbReference type="GO" id="GO:0016740">
    <property type="term" value="F:transferase activity"/>
    <property type="evidence" value="ECO:0007669"/>
    <property type="project" value="UniProtKB-KW"/>
</dbReference>
<sequence>MLSLLSLRARIEAGHLTPASALALVREAIAAREPEVGALVSLDPAPVVPGAGPLAGIAFGVKDVIDTADLPTQMGSSIYAGWRPKADAPAVARLRALGGVALAKTTTTAFAFMDPTETRNPNAPGRTPGGSSAGSAAAVAAGMLPLALGTQTGGSVIRPAAFCGAVGVKPSFRLLPTVGMKCFSWTLDTLGLFAASVADAAHALALLADRPEIERAGDRAPRIGLLVPNFCAEPEEEGLGALLRTARSVEAAGAVLHPLALPPLYAQAFGLHGTLQDFEGIRSLAWEYDHRRDALPPLLRAQLDAAGAIPAEAYDAARHVVRTARRDFRAVLGAAGVDVVLTLPAPGAAPQGYASTGDSRFNRLWTLLGVPCVTVPVPGDGPPLGVQVIAPFGEDARALAAAGFVERALAR</sequence>
<keyword evidence="4" id="KW-0808">Transferase</keyword>
<dbReference type="InterPro" id="IPR000120">
    <property type="entry name" value="Amidase"/>
</dbReference>
<keyword evidence="4" id="KW-0436">Ligase</keyword>
<dbReference type="PANTHER" id="PTHR11895:SF151">
    <property type="entry name" value="GLUTAMYL-TRNA(GLN) AMIDOTRANSFERASE SUBUNIT A"/>
    <property type="match status" value="1"/>
</dbReference>
<evidence type="ECO:0000313" key="5">
    <source>
        <dbReference type="Proteomes" id="UP000410984"/>
    </source>
</evidence>
<dbReference type="EMBL" id="CABFPH010000083">
    <property type="protein sequence ID" value="VUD73736.1"/>
    <property type="molecule type" value="Genomic_DNA"/>
</dbReference>
<dbReference type="EC" id="6.3.5.7" evidence="4"/>
<dbReference type="InterPro" id="IPR036928">
    <property type="entry name" value="AS_sf"/>
</dbReference>
<protein>
    <submittedName>
        <fullName evidence="4">Glutamyl-tRNA(Gln) amidotransferase subunit A</fullName>
        <ecNumber evidence="4">6.3.5.7</ecNumber>
    </submittedName>
</protein>
<dbReference type="RefSeq" id="WP_142584954.1">
    <property type="nucleotide sequence ID" value="NZ_CABFPH010000083.1"/>
</dbReference>
<dbReference type="SUPFAM" id="SSF75304">
    <property type="entry name" value="Amidase signature (AS) enzymes"/>
    <property type="match status" value="1"/>
</dbReference>
<dbReference type="Gene3D" id="3.90.1300.10">
    <property type="entry name" value="Amidase signature (AS) domain"/>
    <property type="match status" value="1"/>
</dbReference>
<dbReference type="GO" id="GO:0050567">
    <property type="term" value="F:glutaminyl-tRNA synthase (glutamine-hydrolyzing) activity"/>
    <property type="evidence" value="ECO:0007669"/>
    <property type="project" value="UniProtKB-EC"/>
</dbReference>
<feature type="domain" description="Amidase" evidence="3">
    <location>
        <begin position="52"/>
        <end position="398"/>
    </location>
</feature>
<dbReference type="PANTHER" id="PTHR11895">
    <property type="entry name" value="TRANSAMIDASE"/>
    <property type="match status" value="1"/>
</dbReference>
<comment type="similarity">
    <text evidence="1">Belongs to the amidase family.</text>
</comment>
<feature type="region of interest" description="Disordered" evidence="2">
    <location>
        <begin position="114"/>
        <end position="134"/>
    </location>
</feature>
<dbReference type="Pfam" id="PF01425">
    <property type="entry name" value="Amidase"/>
    <property type="match status" value="1"/>
</dbReference>
<evidence type="ECO:0000313" key="4">
    <source>
        <dbReference type="EMBL" id="VUD73736.1"/>
    </source>
</evidence>
<name>A0A509EH83_9HYPH</name>
<dbReference type="OrthoDB" id="9777859at2"/>
<evidence type="ECO:0000256" key="2">
    <source>
        <dbReference type="SAM" id="MobiDB-lite"/>
    </source>
</evidence>